<organism evidence="8 9">
    <name type="scientific">Mortierella isabellina</name>
    <name type="common">Filamentous fungus</name>
    <name type="synonym">Umbelopsis isabellina</name>
    <dbReference type="NCBI Taxonomy" id="91625"/>
    <lineage>
        <taxon>Eukaryota</taxon>
        <taxon>Fungi</taxon>
        <taxon>Fungi incertae sedis</taxon>
        <taxon>Mucoromycota</taxon>
        <taxon>Mucoromycotina</taxon>
        <taxon>Umbelopsidomycetes</taxon>
        <taxon>Umbelopsidales</taxon>
        <taxon>Umbelopsidaceae</taxon>
        <taxon>Umbelopsis</taxon>
    </lineage>
</organism>
<dbReference type="PRINTS" id="PR01849">
    <property type="entry name" value="UBIQUITINACT"/>
</dbReference>
<comment type="similarity">
    <text evidence="3">Belongs to the ubiquitin-activating E1 family.</text>
</comment>
<evidence type="ECO:0000256" key="3">
    <source>
        <dbReference type="ARBA" id="ARBA00005673"/>
    </source>
</evidence>
<dbReference type="InterPro" id="IPR000011">
    <property type="entry name" value="UBQ/SUMO-activ_enz_E1-like"/>
</dbReference>
<evidence type="ECO:0000259" key="7">
    <source>
        <dbReference type="Pfam" id="PF00899"/>
    </source>
</evidence>
<dbReference type="Proteomes" id="UP000654370">
    <property type="component" value="Unassembled WGS sequence"/>
</dbReference>
<dbReference type="GO" id="GO:0016925">
    <property type="term" value="P:protein sumoylation"/>
    <property type="evidence" value="ECO:0007669"/>
    <property type="project" value="TreeGrafter"/>
</dbReference>
<dbReference type="InterPro" id="IPR000594">
    <property type="entry name" value="ThiF_NAD_FAD-bd"/>
</dbReference>
<evidence type="ECO:0000256" key="6">
    <source>
        <dbReference type="ARBA" id="ARBA00044354"/>
    </source>
</evidence>
<keyword evidence="9" id="KW-1185">Reference proteome</keyword>
<protein>
    <recommendedName>
        <fullName evidence="6">Ubiquitin-like 1-activating enzyme E1A</fullName>
    </recommendedName>
</protein>
<dbReference type="InterPro" id="IPR045886">
    <property type="entry name" value="ThiF/MoeB/HesA"/>
</dbReference>
<dbReference type="AlphaFoldDB" id="A0A8H7Q4K4"/>
<reference evidence="8" key="1">
    <citation type="submission" date="2020-12" db="EMBL/GenBank/DDBJ databases">
        <title>Metabolic potential, ecology and presence of endohyphal bacteria is reflected in genomic diversity of Mucoromycotina.</title>
        <authorList>
            <person name="Muszewska A."/>
            <person name="Okrasinska A."/>
            <person name="Steczkiewicz K."/>
            <person name="Drgas O."/>
            <person name="Orlowska M."/>
            <person name="Perlinska-Lenart U."/>
            <person name="Aleksandrzak-Piekarczyk T."/>
            <person name="Szatraj K."/>
            <person name="Zielenkiewicz U."/>
            <person name="Pilsyk S."/>
            <person name="Malc E."/>
            <person name="Mieczkowski P."/>
            <person name="Kruszewska J.S."/>
            <person name="Biernat P."/>
            <person name="Pawlowska J."/>
        </authorList>
    </citation>
    <scope>NUCLEOTIDE SEQUENCE</scope>
    <source>
        <strain evidence="8">WA0000067209</strain>
    </source>
</reference>
<sequence length="338" mass="38192">MAGKDNNTITEDEAALYDRQIRLWGLESQQRIRNANILIVGVKGLGNEICKNLVLTGIGSLTVLDHEPVTMEDLGAQFFLTEADIGKYATEAASIQIQALNPRVTLKVDTENIEKKDDQFFEQFNIVCVTNASQSILIRLDGICRNQNIPFYAADTFGMFGYFFCDLHSHQYLQIRKEEPTAKNEAPKEISEPRIEEYCTLVQSLERNWSDIKKSQLKKRVSRTYPMALLRYQFQEVHNRLPSPADEAELCQLRDQYLMQLGFADLSFLDNSMIEILAQTAATELSPVCAIVGGILAQEIIKVLSGKELPVQNWFLYDGISGSGLIHHIEKGKPMILQ</sequence>
<comment type="subcellular location">
    <subcellularLocation>
        <location evidence="1">Nucleus</location>
    </subcellularLocation>
</comment>
<keyword evidence="5" id="KW-0539">Nucleus</keyword>
<dbReference type="GO" id="GO:0031510">
    <property type="term" value="C:SUMO activating enzyme complex"/>
    <property type="evidence" value="ECO:0007669"/>
    <property type="project" value="TreeGrafter"/>
</dbReference>
<feature type="domain" description="THIF-type NAD/FAD binding fold" evidence="7">
    <location>
        <begin position="17"/>
        <end position="323"/>
    </location>
</feature>
<proteinExistence type="inferred from homology"/>
<comment type="caution">
    <text evidence="8">The sequence shown here is derived from an EMBL/GenBank/DDBJ whole genome shotgun (WGS) entry which is preliminary data.</text>
</comment>
<dbReference type="SUPFAM" id="SSF69572">
    <property type="entry name" value="Activating enzymes of the ubiquitin-like proteins"/>
    <property type="match status" value="1"/>
</dbReference>
<name>A0A8H7Q4K4_MORIS</name>
<evidence type="ECO:0000313" key="8">
    <source>
        <dbReference type="EMBL" id="KAG2186389.1"/>
    </source>
</evidence>
<evidence type="ECO:0000256" key="4">
    <source>
        <dbReference type="ARBA" id="ARBA00022786"/>
    </source>
</evidence>
<evidence type="ECO:0000256" key="5">
    <source>
        <dbReference type="ARBA" id="ARBA00023242"/>
    </source>
</evidence>
<dbReference type="GO" id="GO:0005737">
    <property type="term" value="C:cytoplasm"/>
    <property type="evidence" value="ECO:0007669"/>
    <property type="project" value="TreeGrafter"/>
</dbReference>
<keyword evidence="4" id="KW-0833">Ubl conjugation pathway</keyword>
<accession>A0A8H7Q4K4</accession>
<dbReference type="OrthoDB" id="1708823at2759"/>
<gene>
    <name evidence="8" type="ORF">INT43_002827</name>
</gene>
<evidence type="ECO:0000256" key="1">
    <source>
        <dbReference type="ARBA" id="ARBA00004123"/>
    </source>
</evidence>
<dbReference type="InterPro" id="IPR035985">
    <property type="entry name" value="Ubiquitin-activating_enz"/>
</dbReference>
<dbReference type="EMBL" id="JAEPQZ010000001">
    <property type="protein sequence ID" value="KAG2186389.1"/>
    <property type="molecule type" value="Genomic_DNA"/>
</dbReference>
<dbReference type="PANTHER" id="PTHR10953">
    <property type="entry name" value="UBIQUITIN-ACTIVATING ENZYME E1"/>
    <property type="match status" value="1"/>
</dbReference>
<evidence type="ECO:0000313" key="9">
    <source>
        <dbReference type="Proteomes" id="UP000654370"/>
    </source>
</evidence>
<dbReference type="Gene3D" id="3.40.50.720">
    <property type="entry name" value="NAD(P)-binding Rossmann-like Domain"/>
    <property type="match status" value="1"/>
</dbReference>
<comment type="pathway">
    <text evidence="2">Protein modification; protein sumoylation.</text>
</comment>
<dbReference type="CDD" id="cd01492">
    <property type="entry name" value="Aos1_SUMO"/>
    <property type="match status" value="1"/>
</dbReference>
<evidence type="ECO:0000256" key="2">
    <source>
        <dbReference type="ARBA" id="ARBA00004718"/>
    </source>
</evidence>
<dbReference type="GO" id="GO:0019948">
    <property type="term" value="F:SUMO activating enzyme activity"/>
    <property type="evidence" value="ECO:0007669"/>
    <property type="project" value="TreeGrafter"/>
</dbReference>
<dbReference type="PANTHER" id="PTHR10953:SF162">
    <property type="entry name" value="SUMO-ACTIVATING ENZYME SUBUNIT 1"/>
    <property type="match status" value="1"/>
</dbReference>
<dbReference type="Pfam" id="PF00899">
    <property type="entry name" value="ThiF"/>
    <property type="match status" value="1"/>
</dbReference>